<evidence type="ECO:0000259" key="14">
    <source>
        <dbReference type="PROSITE" id="PS50011"/>
    </source>
</evidence>
<dbReference type="PROSITE" id="PS50011">
    <property type="entry name" value="PROTEIN_KINASE_DOM"/>
    <property type="match status" value="1"/>
</dbReference>
<reference evidence="17 19" key="2">
    <citation type="journal article" date="2013" name="Nature">
        <title>Insights into bilaterian evolution from three spiralian genomes.</title>
        <authorList>
            <person name="Simakov O."/>
            <person name="Marletaz F."/>
            <person name="Cho S.J."/>
            <person name="Edsinger-Gonzales E."/>
            <person name="Havlak P."/>
            <person name="Hellsten U."/>
            <person name="Kuo D.H."/>
            <person name="Larsson T."/>
            <person name="Lv J."/>
            <person name="Arendt D."/>
            <person name="Savage R."/>
            <person name="Osoegawa K."/>
            <person name="de Jong P."/>
            <person name="Grimwood J."/>
            <person name="Chapman J.A."/>
            <person name="Shapiro H."/>
            <person name="Aerts A."/>
            <person name="Otillar R.P."/>
            <person name="Terry A.Y."/>
            <person name="Boore J.L."/>
            <person name="Grigoriev I.V."/>
            <person name="Lindberg D.R."/>
            <person name="Seaver E.C."/>
            <person name="Weisblat D.A."/>
            <person name="Putnam N.H."/>
            <person name="Rokhsar D.S."/>
        </authorList>
    </citation>
    <scope>NUCLEOTIDE SEQUENCE</scope>
</reference>
<comment type="similarity">
    <text evidence="1">Belongs to the protein kinase superfamily. AGC Ser/Thr protein kinase family. PKC subfamily.</text>
</comment>
<protein>
    <recommendedName>
        <fullName evidence="2">protein kinase C</fullName>
        <ecNumber evidence="2">2.7.11.13</ecNumber>
    </recommendedName>
</protein>
<dbReference type="PANTHER" id="PTHR24351">
    <property type="entry name" value="RIBOSOMAL PROTEIN S6 KINASE"/>
    <property type="match status" value="1"/>
</dbReference>
<dbReference type="InterPro" id="IPR035892">
    <property type="entry name" value="C2_domain_sf"/>
</dbReference>
<dbReference type="RefSeq" id="XP_009029616.1">
    <property type="nucleotide sequence ID" value="XM_009031368.1"/>
</dbReference>
<dbReference type="FunFam" id="1.10.287.160:FF:000025">
    <property type="entry name" value="Uncharacterized protein"/>
    <property type="match status" value="1"/>
</dbReference>
<dbReference type="EMBL" id="AMQM01007689">
    <property type="status" value="NOT_ANNOTATED_CDS"/>
    <property type="molecule type" value="Genomic_DNA"/>
</dbReference>
<reference evidence="18" key="3">
    <citation type="submission" date="2015-06" db="UniProtKB">
        <authorList>
            <consortium name="EnsemblMetazoa"/>
        </authorList>
    </citation>
    <scope>IDENTIFICATION</scope>
</reference>
<organism evidence="18 19">
    <name type="scientific">Helobdella robusta</name>
    <name type="common">Californian leech</name>
    <dbReference type="NCBI Taxonomy" id="6412"/>
    <lineage>
        <taxon>Eukaryota</taxon>
        <taxon>Metazoa</taxon>
        <taxon>Spiralia</taxon>
        <taxon>Lophotrochozoa</taxon>
        <taxon>Annelida</taxon>
        <taxon>Clitellata</taxon>
        <taxon>Hirudinea</taxon>
        <taxon>Rhynchobdellida</taxon>
        <taxon>Glossiphoniidae</taxon>
        <taxon>Helobdella</taxon>
    </lineage>
</organism>
<dbReference type="GO" id="GO:0035556">
    <property type="term" value="P:intracellular signal transduction"/>
    <property type="evidence" value="ECO:0000318"/>
    <property type="project" value="GO_Central"/>
</dbReference>
<dbReference type="GO" id="GO:0004674">
    <property type="term" value="F:protein serine/threonine kinase activity"/>
    <property type="evidence" value="ECO:0000318"/>
    <property type="project" value="GO_Central"/>
</dbReference>
<dbReference type="PROSITE" id="PS51285">
    <property type="entry name" value="AGC_KINASE_CTER"/>
    <property type="match status" value="1"/>
</dbReference>
<evidence type="ECO:0000256" key="3">
    <source>
        <dbReference type="ARBA" id="ARBA00022527"/>
    </source>
</evidence>
<dbReference type="SUPFAM" id="SSF49562">
    <property type="entry name" value="C2 domain (Calcium/lipid-binding domain, CaLB)"/>
    <property type="match status" value="1"/>
</dbReference>
<dbReference type="PROSITE" id="PS51860">
    <property type="entry name" value="REM_1"/>
    <property type="match status" value="2"/>
</dbReference>
<dbReference type="InterPro" id="IPR036274">
    <property type="entry name" value="HR1_rpt_sf"/>
</dbReference>
<keyword evidence="19" id="KW-1185">Reference proteome</keyword>
<evidence type="ECO:0000256" key="8">
    <source>
        <dbReference type="ARBA" id="ARBA00022840"/>
    </source>
</evidence>
<dbReference type="CDD" id="cd05589">
    <property type="entry name" value="STKc_PKN"/>
    <property type="match status" value="1"/>
</dbReference>
<dbReference type="GeneID" id="20217016"/>
<dbReference type="GO" id="GO:0004697">
    <property type="term" value="F:diacylglycerol-dependent serine/threonine kinase activity"/>
    <property type="evidence" value="ECO:0007669"/>
    <property type="project" value="UniProtKB-EC"/>
</dbReference>
<dbReference type="InterPro" id="IPR008271">
    <property type="entry name" value="Ser/Thr_kinase_AS"/>
</dbReference>
<dbReference type="EnsemblMetazoa" id="HelroT89736">
    <property type="protein sequence ID" value="HelroP89736"/>
    <property type="gene ID" value="HelroG89736"/>
</dbReference>
<dbReference type="InterPro" id="IPR011009">
    <property type="entry name" value="Kinase-like_dom_sf"/>
</dbReference>
<keyword evidence="4" id="KW-0597">Phosphoprotein</keyword>
<evidence type="ECO:0000313" key="18">
    <source>
        <dbReference type="EnsemblMetazoa" id="HelroP89736"/>
    </source>
</evidence>
<evidence type="ECO:0000256" key="5">
    <source>
        <dbReference type="ARBA" id="ARBA00022679"/>
    </source>
</evidence>
<feature type="compositionally biased region" description="Polar residues" evidence="13">
    <location>
        <begin position="306"/>
        <end position="336"/>
    </location>
</feature>
<gene>
    <name evidence="18" type="primary">20217016</name>
    <name evidence="17" type="ORF">HELRODRAFT_89736</name>
</gene>
<accession>T1G7G9</accession>
<evidence type="ECO:0000256" key="9">
    <source>
        <dbReference type="ARBA" id="ARBA00047272"/>
    </source>
</evidence>
<evidence type="ECO:0000256" key="12">
    <source>
        <dbReference type="PROSITE-ProRule" id="PRU10141"/>
    </source>
</evidence>
<dbReference type="Pfam" id="PF00433">
    <property type="entry name" value="Pkinase_C"/>
    <property type="match status" value="1"/>
</dbReference>
<keyword evidence="6 12" id="KW-0547">Nucleotide-binding</keyword>
<dbReference type="PROSITE" id="PS00108">
    <property type="entry name" value="PROTEIN_KINASE_ST"/>
    <property type="match status" value="1"/>
</dbReference>
<evidence type="ECO:0000259" key="15">
    <source>
        <dbReference type="PROSITE" id="PS51285"/>
    </source>
</evidence>
<dbReference type="KEGG" id="hro:HELRODRAFT_89736"/>
<keyword evidence="3" id="KW-0723">Serine/threonine-protein kinase</keyword>
<feature type="domain" description="AGC-kinase C-terminal" evidence="15">
    <location>
        <begin position="846"/>
        <end position="917"/>
    </location>
</feature>
<dbReference type="SUPFAM" id="SSF46585">
    <property type="entry name" value="HR1 repeat"/>
    <property type="match status" value="3"/>
</dbReference>
<dbReference type="STRING" id="6412.T1G7G9"/>
<keyword evidence="11" id="KW-0175">Coiled coil</keyword>
<dbReference type="InterPro" id="IPR017441">
    <property type="entry name" value="Protein_kinase_ATP_BS"/>
</dbReference>
<evidence type="ECO:0000256" key="10">
    <source>
        <dbReference type="ARBA" id="ARBA00047470"/>
    </source>
</evidence>
<feature type="domain" description="REM-1" evidence="16">
    <location>
        <begin position="80"/>
        <end position="163"/>
    </location>
</feature>
<feature type="domain" description="REM-1" evidence="16">
    <location>
        <begin position="165"/>
        <end position="239"/>
    </location>
</feature>
<comment type="catalytic activity">
    <reaction evidence="10">
        <text>L-seryl-[protein] + ATP = O-phospho-L-seryl-[protein] + ADP + H(+)</text>
        <dbReference type="Rhea" id="RHEA:17989"/>
        <dbReference type="Rhea" id="RHEA-COMP:9863"/>
        <dbReference type="Rhea" id="RHEA-COMP:11604"/>
        <dbReference type="ChEBI" id="CHEBI:15378"/>
        <dbReference type="ChEBI" id="CHEBI:29999"/>
        <dbReference type="ChEBI" id="CHEBI:30616"/>
        <dbReference type="ChEBI" id="CHEBI:83421"/>
        <dbReference type="ChEBI" id="CHEBI:456216"/>
        <dbReference type="EC" id="2.7.11.13"/>
    </reaction>
</comment>
<dbReference type="FunCoup" id="T1G7G9">
    <property type="interactions" value="956"/>
</dbReference>
<dbReference type="FunFam" id="1.10.510.10:FF:000038">
    <property type="entry name" value="serine/threonine-protein kinase N2 isoform X1"/>
    <property type="match status" value="1"/>
</dbReference>
<dbReference type="AlphaFoldDB" id="T1G7G9"/>
<dbReference type="SMART" id="SM00742">
    <property type="entry name" value="Hr1"/>
    <property type="match status" value="3"/>
</dbReference>
<keyword evidence="7" id="KW-0418">Kinase</keyword>
<evidence type="ECO:0000259" key="16">
    <source>
        <dbReference type="PROSITE" id="PS51860"/>
    </source>
</evidence>
<evidence type="ECO:0000256" key="2">
    <source>
        <dbReference type="ARBA" id="ARBA00012429"/>
    </source>
</evidence>
<dbReference type="SMART" id="SM00220">
    <property type="entry name" value="S_TKc"/>
    <property type="match status" value="1"/>
</dbReference>
<dbReference type="InterPro" id="IPR000719">
    <property type="entry name" value="Prot_kinase_dom"/>
</dbReference>
<dbReference type="Proteomes" id="UP000015101">
    <property type="component" value="Unassembled WGS sequence"/>
</dbReference>
<dbReference type="EMBL" id="KB097656">
    <property type="protein sequence ID" value="ESN92276.1"/>
    <property type="molecule type" value="Genomic_DNA"/>
</dbReference>
<feature type="region of interest" description="Disordered" evidence="13">
    <location>
        <begin position="306"/>
        <end position="345"/>
    </location>
</feature>
<evidence type="ECO:0000256" key="11">
    <source>
        <dbReference type="PROSITE-ProRule" id="PRU01207"/>
    </source>
</evidence>
<dbReference type="HOGENOM" id="CLU_000288_132_1_1"/>
<keyword evidence="5" id="KW-0808">Transferase</keyword>
<dbReference type="SUPFAM" id="SSF56112">
    <property type="entry name" value="Protein kinase-like (PK-like)"/>
    <property type="match status" value="1"/>
</dbReference>
<dbReference type="Pfam" id="PF02185">
    <property type="entry name" value="HR1"/>
    <property type="match status" value="2"/>
</dbReference>
<dbReference type="eggNOG" id="KOG0694">
    <property type="taxonomic scope" value="Eukaryota"/>
</dbReference>
<dbReference type="InterPro" id="IPR000961">
    <property type="entry name" value="AGC-kinase_C"/>
</dbReference>
<sequence length="917" mass="103879">MTPAEALRKLKEREDQIRKDIIKEMKIKEGAEKMKEAAADRKSVAAEIKRATCHLDDLHADLDNLRTFKFMIESGGLDVISEPSGRSGTDNDPLQRKINSIQKKIEIELKVKQGAENMIDKYNSGSQRDKKLHQEALNMHSDAKQKIDFLRMQQVGFMMTMTGVVLVMIMMTSKLEERVDDIRHHIRIETAIQEGAKKLLQRTQDKKAYAEAQNTEQLASMKLELLKMSLESRLDDLVDQVSKIEMLRQDLDSVLLSPSTPGAATAASTTCTKGWSNNFKNRLQALSGKLNVRLVGCQDLLEEIPSRTSSTSSRKGDQTISGFISTPSEVKTPSSKSMRHNRNKYNVREDLSSEVRATLYLDNQLVGETSWRNVSQQCWDQRFCFQLDRARELAILISWRDYRQLSAVKFLRLEDFLDDQRHGMTIDLDPQGILFAEIKFLDPQLSMKPKLQRQRQLFPKAKGKNVMRPNQADLSLPFWTRLFIKGHFQQTPPPLPSSEPPSLAGHATTTQPFVPPFQHHVSVASNRDATKFSLDESYILSPEAYPRVVAPHSSDDAFLPGGGMSGSSATANNAVNSSKKLTIDHFRCIAVLGRGHFGKVILSQFKNTGDYYAIKALKKGDIIAREEVDSLMSEKHIFEIANATKHPFLVNLLACFQTPEHVCFVMEYARGGDLMMHIHADVFTEPRSVFYAGCVVLGLQYLHNHKIVYRDLKLDNLLLDADGFVKIADFGLCKENMGFGDRTTTFCGTPEFLAPEVLTEPSYTRAVDWWGLGVLIFEMLVGEAPFPGDDEEEVFDSIVNEEVKYPRFLSAEATTIMKRLMRKNPEKRLGSSEADAEDIKKQAFFRNVNWEDLLAKRVKPAFVPIIKHAEDVSNFDDEFTSEKPVLTPPKEWRPLLENDQKHFKDFDFVAGWSTGIC</sequence>
<name>T1G7G9_HELRO</name>
<evidence type="ECO:0000256" key="6">
    <source>
        <dbReference type="ARBA" id="ARBA00022741"/>
    </source>
</evidence>
<dbReference type="SMART" id="SM00133">
    <property type="entry name" value="S_TK_X"/>
    <property type="match status" value="1"/>
</dbReference>
<keyword evidence="8 12" id="KW-0067">ATP-binding</keyword>
<evidence type="ECO:0000256" key="13">
    <source>
        <dbReference type="SAM" id="MobiDB-lite"/>
    </source>
</evidence>
<evidence type="ECO:0000313" key="17">
    <source>
        <dbReference type="EMBL" id="ESN92276.1"/>
    </source>
</evidence>
<dbReference type="OrthoDB" id="63267at2759"/>
<dbReference type="PROSITE" id="PS00107">
    <property type="entry name" value="PROTEIN_KINASE_ATP"/>
    <property type="match status" value="1"/>
</dbReference>
<evidence type="ECO:0000256" key="7">
    <source>
        <dbReference type="ARBA" id="ARBA00022777"/>
    </source>
</evidence>
<dbReference type="InParanoid" id="T1G7G9"/>
<dbReference type="Gene3D" id="3.30.200.20">
    <property type="entry name" value="Phosphorylase Kinase, domain 1"/>
    <property type="match status" value="1"/>
</dbReference>
<proteinExistence type="inferred from homology"/>
<dbReference type="EC" id="2.7.11.13" evidence="2"/>
<evidence type="ECO:0000313" key="19">
    <source>
        <dbReference type="Proteomes" id="UP000015101"/>
    </source>
</evidence>
<dbReference type="CTD" id="20217016"/>
<feature type="domain" description="Protein kinase" evidence="14">
    <location>
        <begin position="586"/>
        <end position="845"/>
    </location>
</feature>
<evidence type="ECO:0000256" key="1">
    <source>
        <dbReference type="ARBA" id="ARBA00005490"/>
    </source>
</evidence>
<dbReference type="FunFam" id="3.30.200.20:FF:000058">
    <property type="entry name" value="Putative serine/threonine-protein kinase N2"/>
    <property type="match status" value="1"/>
</dbReference>
<dbReference type="Pfam" id="PF00069">
    <property type="entry name" value="Pkinase"/>
    <property type="match status" value="1"/>
</dbReference>
<comment type="catalytic activity">
    <reaction evidence="9">
        <text>L-threonyl-[protein] + ATP = O-phospho-L-threonyl-[protein] + ADP + H(+)</text>
        <dbReference type="Rhea" id="RHEA:46608"/>
        <dbReference type="Rhea" id="RHEA-COMP:11060"/>
        <dbReference type="Rhea" id="RHEA-COMP:11605"/>
        <dbReference type="ChEBI" id="CHEBI:15378"/>
        <dbReference type="ChEBI" id="CHEBI:30013"/>
        <dbReference type="ChEBI" id="CHEBI:30616"/>
        <dbReference type="ChEBI" id="CHEBI:61977"/>
        <dbReference type="ChEBI" id="CHEBI:456216"/>
        <dbReference type="EC" id="2.7.11.13"/>
    </reaction>
</comment>
<dbReference type="InterPro" id="IPR017892">
    <property type="entry name" value="Pkinase_C"/>
</dbReference>
<dbReference type="GO" id="GO:0005524">
    <property type="term" value="F:ATP binding"/>
    <property type="evidence" value="ECO:0007669"/>
    <property type="project" value="UniProtKB-UniRule"/>
</dbReference>
<dbReference type="Gene3D" id="1.10.510.10">
    <property type="entry name" value="Transferase(Phosphotransferase) domain 1"/>
    <property type="match status" value="1"/>
</dbReference>
<feature type="region of interest" description="Disordered" evidence="13">
    <location>
        <begin position="490"/>
        <end position="509"/>
    </location>
</feature>
<reference evidence="19" key="1">
    <citation type="submission" date="2012-12" db="EMBL/GenBank/DDBJ databases">
        <authorList>
            <person name="Hellsten U."/>
            <person name="Grimwood J."/>
            <person name="Chapman J.A."/>
            <person name="Shapiro H."/>
            <person name="Aerts A."/>
            <person name="Otillar R.P."/>
            <person name="Terry A.Y."/>
            <person name="Boore J.L."/>
            <person name="Simakov O."/>
            <person name="Marletaz F."/>
            <person name="Cho S.-J."/>
            <person name="Edsinger-Gonzales E."/>
            <person name="Havlak P."/>
            <person name="Kuo D.-H."/>
            <person name="Larsson T."/>
            <person name="Lv J."/>
            <person name="Arendt D."/>
            <person name="Savage R."/>
            <person name="Osoegawa K."/>
            <person name="de Jong P."/>
            <person name="Lindberg D.R."/>
            <person name="Seaver E.C."/>
            <person name="Weisblat D.A."/>
            <person name="Putnam N.H."/>
            <person name="Grigoriev I.V."/>
            <person name="Rokhsar D.S."/>
        </authorList>
    </citation>
    <scope>NUCLEOTIDE SEQUENCE</scope>
</reference>
<evidence type="ECO:0000256" key="4">
    <source>
        <dbReference type="ARBA" id="ARBA00022553"/>
    </source>
</evidence>
<dbReference type="OMA" id="PEDVTXD"/>
<dbReference type="Gene3D" id="1.10.287.160">
    <property type="entry name" value="HR1 repeat"/>
    <property type="match status" value="3"/>
</dbReference>
<dbReference type="InterPro" id="IPR011072">
    <property type="entry name" value="HR1_rho-bd"/>
</dbReference>
<feature type="binding site" evidence="12">
    <location>
        <position position="615"/>
    </location>
    <ligand>
        <name>ATP</name>
        <dbReference type="ChEBI" id="CHEBI:30616"/>
    </ligand>
</feature>